<evidence type="ECO:0000256" key="1">
    <source>
        <dbReference type="ARBA" id="ARBA00004127"/>
    </source>
</evidence>
<protein>
    <recommendedName>
        <fullName evidence="6">CWH43-like N-terminal domain-containing protein</fullName>
    </recommendedName>
</protein>
<dbReference type="InterPro" id="IPR050911">
    <property type="entry name" value="DRAM/TMEM150_Autophagy_Mod"/>
</dbReference>
<evidence type="ECO:0000256" key="4">
    <source>
        <dbReference type="ARBA" id="ARBA00023136"/>
    </source>
</evidence>
<accession>A0AAV9U4M8</accession>
<evidence type="ECO:0000256" key="5">
    <source>
        <dbReference type="SAM" id="Phobius"/>
    </source>
</evidence>
<reference evidence="7 8" key="1">
    <citation type="submission" date="2019-10" db="EMBL/GenBank/DDBJ databases">
        <authorList>
            <person name="Palmer J.M."/>
        </authorList>
    </citation>
    <scope>NUCLEOTIDE SEQUENCE [LARGE SCALE GENOMIC DNA]</scope>
    <source>
        <strain evidence="7 8">TWF696</strain>
    </source>
</reference>
<dbReference type="Proteomes" id="UP001375240">
    <property type="component" value="Unassembled WGS sequence"/>
</dbReference>
<dbReference type="GO" id="GO:0005886">
    <property type="term" value="C:plasma membrane"/>
    <property type="evidence" value="ECO:0007669"/>
    <property type="project" value="TreeGrafter"/>
</dbReference>
<dbReference type="PANTHER" id="PTHR21324">
    <property type="entry name" value="FASTING-INDUCIBLE INTEGRAL MEMBRANE PROTEIN TM6P1-RELATED"/>
    <property type="match status" value="1"/>
</dbReference>
<feature type="domain" description="CWH43-like N-terminal" evidence="6">
    <location>
        <begin position="15"/>
        <end position="230"/>
    </location>
</feature>
<dbReference type="GO" id="GO:0012505">
    <property type="term" value="C:endomembrane system"/>
    <property type="evidence" value="ECO:0007669"/>
    <property type="project" value="UniProtKB-SubCell"/>
</dbReference>
<feature type="transmembrane region" description="Helical" evidence="5">
    <location>
        <begin position="182"/>
        <end position="200"/>
    </location>
</feature>
<dbReference type="AlphaFoldDB" id="A0AAV9U4M8"/>
<name>A0AAV9U4M8_9PEZI</name>
<gene>
    <name evidence="7" type="ORF">TWF696_002616</name>
</gene>
<keyword evidence="8" id="KW-1185">Reference proteome</keyword>
<proteinExistence type="predicted"/>
<organism evidence="7 8">
    <name type="scientific">Orbilia brochopaga</name>
    <dbReference type="NCBI Taxonomy" id="3140254"/>
    <lineage>
        <taxon>Eukaryota</taxon>
        <taxon>Fungi</taxon>
        <taxon>Dikarya</taxon>
        <taxon>Ascomycota</taxon>
        <taxon>Pezizomycotina</taxon>
        <taxon>Orbiliomycetes</taxon>
        <taxon>Orbiliales</taxon>
        <taxon>Orbiliaceae</taxon>
        <taxon>Orbilia</taxon>
    </lineage>
</organism>
<evidence type="ECO:0000313" key="7">
    <source>
        <dbReference type="EMBL" id="KAK6334113.1"/>
    </source>
</evidence>
<keyword evidence="2 5" id="KW-0812">Transmembrane</keyword>
<comment type="subcellular location">
    <subcellularLocation>
        <location evidence="1">Endomembrane system</location>
        <topology evidence="1">Multi-pass membrane protein</topology>
    </subcellularLocation>
</comment>
<keyword evidence="4 5" id="KW-0472">Membrane</keyword>
<dbReference type="Pfam" id="PF10277">
    <property type="entry name" value="Frag1"/>
    <property type="match status" value="1"/>
</dbReference>
<evidence type="ECO:0000313" key="8">
    <source>
        <dbReference type="Proteomes" id="UP001375240"/>
    </source>
</evidence>
<feature type="transmembrane region" description="Helical" evidence="5">
    <location>
        <begin position="142"/>
        <end position="162"/>
    </location>
</feature>
<feature type="transmembrane region" description="Helical" evidence="5">
    <location>
        <begin position="212"/>
        <end position="230"/>
    </location>
</feature>
<sequence>MAPPTNRPLFRRIFSWYLFPIFGSIVWVGTLLGLLIDWIVAGSPHYPSMDSEGQTVAYISDIAAEFLKPLFIAGASVTSVCFILSLFGARWLRHRGRIIPNTSLAQRVFSFVAITGAIVGGVGLILLSIFDTKRHKTTHRVFLTVFCAGVLVSALGTVLEYWRLEHHHRWSRALKWSFWTKAVFFVVELGLAIAFGVLLHEQKNNAGAIVEWVTALVFTGYLLSFIFDLLPGAKSHTGEFKDVEKLRPQSAHY</sequence>
<evidence type="ECO:0000256" key="2">
    <source>
        <dbReference type="ARBA" id="ARBA00022692"/>
    </source>
</evidence>
<evidence type="ECO:0000259" key="6">
    <source>
        <dbReference type="Pfam" id="PF10277"/>
    </source>
</evidence>
<feature type="transmembrane region" description="Helical" evidence="5">
    <location>
        <begin position="16"/>
        <end position="41"/>
    </location>
</feature>
<keyword evidence="3 5" id="KW-1133">Transmembrane helix</keyword>
<dbReference type="EMBL" id="JAVHNQ010000013">
    <property type="protein sequence ID" value="KAK6334113.1"/>
    <property type="molecule type" value="Genomic_DNA"/>
</dbReference>
<dbReference type="PANTHER" id="PTHR21324:SF2">
    <property type="entry name" value="EG:22E5.9 PROTEIN"/>
    <property type="match status" value="1"/>
</dbReference>
<comment type="caution">
    <text evidence="7">The sequence shown here is derived from an EMBL/GenBank/DDBJ whole genome shotgun (WGS) entry which is preliminary data.</text>
</comment>
<dbReference type="InterPro" id="IPR019402">
    <property type="entry name" value="CWH43_N"/>
</dbReference>
<feature type="transmembrane region" description="Helical" evidence="5">
    <location>
        <begin position="70"/>
        <end position="87"/>
    </location>
</feature>
<evidence type="ECO:0000256" key="3">
    <source>
        <dbReference type="ARBA" id="ARBA00022989"/>
    </source>
</evidence>
<feature type="transmembrane region" description="Helical" evidence="5">
    <location>
        <begin position="108"/>
        <end position="130"/>
    </location>
</feature>